<gene>
    <name evidence="2" type="ORF">HaLaN_13683</name>
</gene>
<dbReference type="Proteomes" id="UP000485058">
    <property type="component" value="Unassembled WGS sequence"/>
</dbReference>
<comment type="caution">
    <text evidence="2">The sequence shown here is derived from an EMBL/GenBank/DDBJ whole genome shotgun (WGS) entry which is preliminary data.</text>
</comment>
<evidence type="ECO:0000313" key="2">
    <source>
        <dbReference type="EMBL" id="GFH17122.1"/>
    </source>
</evidence>
<evidence type="ECO:0000313" key="3">
    <source>
        <dbReference type="Proteomes" id="UP000485058"/>
    </source>
</evidence>
<keyword evidence="3" id="KW-1185">Reference proteome</keyword>
<dbReference type="AlphaFoldDB" id="A0A699ZMR0"/>
<evidence type="ECO:0000256" key="1">
    <source>
        <dbReference type="SAM" id="MobiDB-lite"/>
    </source>
</evidence>
<protein>
    <submittedName>
        <fullName evidence="2">Uncharacterized protein</fullName>
    </submittedName>
</protein>
<name>A0A699ZMR0_HAELA</name>
<accession>A0A699ZMR0</accession>
<feature type="compositionally biased region" description="Polar residues" evidence="1">
    <location>
        <begin position="129"/>
        <end position="138"/>
    </location>
</feature>
<proteinExistence type="predicted"/>
<reference evidence="2 3" key="1">
    <citation type="submission" date="2020-02" db="EMBL/GenBank/DDBJ databases">
        <title>Draft genome sequence of Haematococcus lacustris strain NIES-144.</title>
        <authorList>
            <person name="Morimoto D."/>
            <person name="Nakagawa S."/>
            <person name="Yoshida T."/>
            <person name="Sawayama S."/>
        </authorList>
    </citation>
    <scope>NUCLEOTIDE SEQUENCE [LARGE SCALE GENOMIC DNA]</scope>
    <source>
        <strain evidence="2 3">NIES-144</strain>
    </source>
</reference>
<feature type="non-terminal residue" evidence="2">
    <location>
        <position position="1"/>
    </location>
</feature>
<dbReference type="EMBL" id="BLLF01001099">
    <property type="protein sequence ID" value="GFH17122.1"/>
    <property type="molecule type" value="Genomic_DNA"/>
</dbReference>
<feature type="region of interest" description="Disordered" evidence="1">
    <location>
        <begin position="105"/>
        <end position="138"/>
    </location>
</feature>
<sequence>MDAAFFLTQVPGGSMSEVSFDDLYDRADKCMSEQQKEEAVAAQAAHVARFSQDIASFLQLSKGNHDIRARCFSSSTVMPLERRAGKVPPKHPYEEADLCGKAIHHGKEQQGWTGAAGQEQQGCHGAAGQEQQGRSRLS</sequence>
<organism evidence="2 3">
    <name type="scientific">Haematococcus lacustris</name>
    <name type="common">Green alga</name>
    <name type="synonym">Haematococcus pluvialis</name>
    <dbReference type="NCBI Taxonomy" id="44745"/>
    <lineage>
        <taxon>Eukaryota</taxon>
        <taxon>Viridiplantae</taxon>
        <taxon>Chlorophyta</taxon>
        <taxon>core chlorophytes</taxon>
        <taxon>Chlorophyceae</taxon>
        <taxon>CS clade</taxon>
        <taxon>Chlamydomonadales</taxon>
        <taxon>Haematococcaceae</taxon>
        <taxon>Haematococcus</taxon>
    </lineage>
</organism>